<sequence length="56" mass="6664">RDVVVFGRYTFRWILARDMSFPAERQSVNERDDYMDCLLYKAKYSVAMLAKETGSY</sequence>
<keyword evidence="2" id="KW-1185">Reference proteome</keyword>
<feature type="non-terminal residue" evidence="1">
    <location>
        <position position="1"/>
    </location>
</feature>
<gene>
    <name evidence="1" type="ORF">LSH36_748g00028</name>
</gene>
<proteinExistence type="predicted"/>
<reference evidence="1" key="1">
    <citation type="journal article" date="2023" name="Mol. Biol. Evol.">
        <title>Third-Generation Sequencing Reveals the Adaptive Role of the Epigenome in Three Deep-Sea Polychaetes.</title>
        <authorList>
            <person name="Perez M."/>
            <person name="Aroh O."/>
            <person name="Sun Y."/>
            <person name="Lan Y."/>
            <person name="Juniper S.K."/>
            <person name="Young C.R."/>
            <person name="Angers B."/>
            <person name="Qian P.Y."/>
        </authorList>
    </citation>
    <scope>NUCLEOTIDE SEQUENCE</scope>
    <source>
        <strain evidence="1">P08H-3</strain>
    </source>
</reference>
<dbReference type="Proteomes" id="UP001208570">
    <property type="component" value="Unassembled WGS sequence"/>
</dbReference>
<comment type="caution">
    <text evidence="1">The sequence shown here is derived from an EMBL/GenBank/DDBJ whole genome shotgun (WGS) entry which is preliminary data.</text>
</comment>
<organism evidence="1 2">
    <name type="scientific">Paralvinella palmiformis</name>
    <dbReference type="NCBI Taxonomy" id="53620"/>
    <lineage>
        <taxon>Eukaryota</taxon>
        <taxon>Metazoa</taxon>
        <taxon>Spiralia</taxon>
        <taxon>Lophotrochozoa</taxon>
        <taxon>Annelida</taxon>
        <taxon>Polychaeta</taxon>
        <taxon>Sedentaria</taxon>
        <taxon>Canalipalpata</taxon>
        <taxon>Terebellida</taxon>
        <taxon>Terebelliformia</taxon>
        <taxon>Alvinellidae</taxon>
        <taxon>Paralvinella</taxon>
    </lineage>
</organism>
<protein>
    <submittedName>
        <fullName evidence="1">Uncharacterized protein</fullName>
    </submittedName>
</protein>
<dbReference type="EMBL" id="JAODUP010000748">
    <property type="protein sequence ID" value="KAK2144533.1"/>
    <property type="molecule type" value="Genomic_DNA"/>
</dbReference>
<name>A0AAD9MUG2_9ANNE</name>
<evidence type="ECO:0000313" key="1">
    <source>
        <dbReference type="EMBL" id="KAK2144533.1"/>
    </source>
</evidence>
<accession>A0AAD9MUG2</accession>
<evidence type="ECO:0000313" key="2">
    <source>
        <dbReference type="Proteomes" id="UP001208570"/>
    </source>
</evidence>
<dbReference type="AlphaFoldDB" id="A0AAD9MUG2"/>